<reference evidence="4 5" key="1">
    <citation type="journal article" date="2005" name="DNA Res.">
        <title>Complete genome sequence of the facultative anaerobic magnetotactic bacterium Magnetospirillum sp. strain AMB-1.</title>
        <authorList>
            <person name="Matsunaga T."/>
            <person name="Okamura Y."/>
            <person name="Fukuda Y."/>
            <person name="Wahyudi A.T."/>
            <person name="Murase Y."/>
            <person name="Takeyama H."/>
        </authorList>
    </citation>
    <scope>NUCLEOTIDE SEQUENCE [LARGE SCALE GENOMIC DNA]</scope>
    <source>
        <strain evidence="5">ATCC 700264 / AMB-1</strain>
    </source>
</reference>
<dbReference type="InterPro" id="IPR029044">
    <property type="entry name" value="Nucleotide-diphossugar_trans"/>
</dbReference>
<evidence type="ECO:0000259" key="2">
    <source>
        <dbReference type="Pfam" id="PF00535"/>
    </source>
</evidence>
<evidence type="ECO:0000313" key="4">
    <source>
        <dbReference type="EMBL" id="BAE50246.1"/>
    </source>
</evidence>
<dbReference type="InterPro" id="IPR001173">
    <property type="entry name" value="Glyco_trans_2-like"/>
</dbReference>
<evidence type="ECO:0000259" key="3">
    <source>
        <dbReference type="Pfam" id="PF13439"/>
    </source>
</evidence>
<dbReference type="KEGG" id="mag:amb1442"/>
<dbReference type="SUPFAM" id="SSF53448">
    <property type="entry name" value="Nucleotide-diphospho-sugar transferases"/>
    <property type="match status" value="1"/>
</dbReference>
<dbReference type="Pfam" id="PF00535">
    <property type="entry name" value="Glycos_transf_2"/>
    <property type="match status" value="1"/>
</dbReference>
<dbReference type="Gene3D" id="3.90.550.10">
    <property type="entry name" value="Spore Coat Polysaccharide Biosynthesis Protein SpsA, Chain A"/>
    <property type="match status" value="1"/>
</dbReference>
<dbReference type="HOGENOM" id="CLU_413772_0_0_5"/>
<dbReference type="Pfam" id="PF00534">
    <property type="entry name" value="Glycos_transf_1"/>
    <property type="match status" value="1"/>
</dbReference>
<accession>Q2W7C9</accession>
<dbReference type="CAZy" id="GT4">
    <property type="family name" value="Glycosyltransferase Family 4"/>
</dbReference>
<keyword evidence="5" id="KW-1185">Reference proteome</keyword>
<dbReference type="PANTHER" id="PTHR45947">
    <property type="entry name" value="SULFOQUINOVOSYL TRANSFERASE SQD2"/>
    <property type="match status" value="1"/>
</dbReference>
<dbReference type="SUPFAM" id="SSF53756">
    <property type="entry name" value="UDP-Glycosyltransferase/glycogen phosphorylase"/>
    <property type="match status" value="1"/>
</dbReference>
<protein>
    <recommendedName>
        <fullName evidence="6">Glycosyltransferase</fullName>
    </recommendedName>
</protein>
<dbReference type="RefSeq" id="WP_011383852.1">
    <property type="nucleotide sequence ID" value="NC_007626.1"/>
</dbReference>
<dbReference type="EMBL" id="AP007255">
    <property type="protein sequence ID" value="BAE50246.1"/>
    <property type="molecule type" value="Genomic_DNA"/>
</dbReference>
<evidence type="ECO:0000259" key="1">
    <source>
        <dbReference type="Pfam" id="PF00534"/>
    </source>
</evidence>
<sequence length="663" mass="72173">MIGRCLVALLACHNRRTVTRAALETLFRQALPPDLSLDVILVDDGSSDGTFETVAERFPSVRLLRGDGSLYWNGAMALAQKAAMADAADAHLWLNDDVVLAENAIADLLAVHDGEIAAGRRPPIVVGAMVDPESGCPTYGGHVRRPGLHPFRFARVFASGQAATPCDSFNGNCLLVPRSAFGVLGPIDDAFAGGQPLGDIDYGLRAGRAGIPMLVAPRPAGRCKANHGGSPWETPGRPLGERLASLSGPLGPARRQTATFYRRHGGWAWPFWWATHVGRCLWAGFRPRARRRERPRLAMIEPVLPWYRLPLLTRLRDSGQIDVEVFHGTSHPEGEPDCDPPPAIRHHRSRNFYWPRGGDRILWCNGVWKVLFGGYDVVLMAEHVYTASNWLIWLASRLLGRPRIILTGHFNLDAKPENLIARLRRAWIRGADYLAAYTSSGERQCRAIGIPLHRIEVLGNTLDVEAIRTQAASVQGTRPAPAEGGPAVFLFIGRLYRDKMAPLAAEAVATLNGMGHPALLLVVGEGSDRAELERLAREGSPVRVLGECRDPADLARLFAQAQAAIMPDAAGLAVVHAFAHGIPVVIGPGSRHRVEVEYLRHGENGLRAEALTARSLAEQMRRLLTEPGLADALRAGAERTADGLSMDLYAQRLEALVARAARD</sequence>
<dbReference type="Proteomes" id="UP000007058">
    <property type="component" value="Chromosome"/>
</dbReference>
<dbReference type="GO" id="GO:0016758">
    <property type="term" value="F:hexosyltransferase activity"/>
    <property type="evidence" value="ECO:0007669"/>
    <property type="project" value="TreeGrafter"/>
</dbReference>
<proteinExistence type="predicted"/>
<dbReference type="InterPro" id="IPR050194">
    <property type="entry name" value="Glycosyltransferase_grp1"/>
</dbReference>
<dbReference type="Gene3D" id="3.40.50.2000">
    <property type="entry name" value="Glycogen Phosphorylase B"/>
    <property type="match status" value="2"/>
</dbReference>
<dbReference type="OrthoDB" id="9790710at2"/>
<gene>
    <name evidence="4" type="ordered locus">amb1442</name>
</gene>
<dbReference type="InterPro" id="IPR028098">
    <property type="entry name" value="Glyco_trans_4-like_N"/>
</dbReference>
<dbReference type="CAZy" id="GT2">
    <property type="family name" value="Glycosyltransferase Family 2"/>
</dbReference>
<dbReference type="InterPro" id="IPR001296">
    <property type="entry name" value="Glyco_trans_1"/>
</dbReference>
<dbReference type="PANTHER" id="PTHR45947:SF3">
    <property type="entry name" value="SULFOQUINOVOSYL TRANSFERASE SQD2"/>
    <property type="match status" value="1"/>
</dbReference>
<evidence type="ECO:0000313" key="5">
    <source>
        <dbReference type="Proteomes" id="UP000007058"/>
    </source>
</evidence>
<feature type="domain" description="Glycosyl transferase family 1" evidence="1">
    <location>
        <begin position="483"/>
        <end position="638"/>
    </location>
</feature>
<name>Q2W7C9_PARM1</name>
<dbReference type="CDD" id="cd03801">
    <property type="entry name" value="GT4_PimA-like"/>
    <property type="match status" value="1"/>
</dbReference>
<organism evidence="4 5">
    <name type="scientific">Paramagnetospirillum magneticum (strain ATCC 700264 / AMB-1)</name>
    <name type="common">Magnetospirillum magneticum</name>
    <dbReference type="NCBI Taxonomy" id="342108"/>
    <lineage>
        <taxon>Bacteria</taxon>
        <taxon>Pseudomonadati</taxon>
        <taxon>Pseudomonadota</taxon>
        <taxon>Alphaproteobacteria</taxon>
        <taxon>Rhodospirillales</taxon>
        <taxon>Magnetospirillaceae</taxon>
        <taxon>Paramagnetospirillum</taxon>
    </lineage>
</organism>
<dbReference type="Pfam" id="PF13439">
    <property type="entry name" value="Glyco_transf_4"/>
    <property type="match status" value="1"/>
</dbReference>
<feature type="domain" description="Glycosyltransferase subfamily 4-like N-terminal" evidence="3">
    <location>
        <begin position="313"/>
        <end position="465"/>
    </location>
</feature>
<feature type="domain" description="Glycosyltransferase 2-like" evidence="2">
    <location>
        <begin position="10"/>
        <end position="114"/>
    </location>
</feature>
<dbReference type="STRING" id="342108.amb1442"/>
<dbReference type="AlphaFoldDB" id="Q2W7C9"/>
<evidence type="ECO:0008006" key="6">
    <source>
        <dbReference type="Google" id="ProtNLM"/>
    </source>
</evidence>